<name>A0ABZ3II13_9FIRM</name>
<sequence length="138" mass="16568">MQTQLYLWDRLRKSKKEELQYIRNVYFERISPAFENAEKEAEEYAQQIWDNAMCNAEDYEPDFSSIAEACQEAGIKKYEILSLMRYRNLSMWISCLCQVWEQQLVIFVRKEMERDGYTFTGGTDFNEVKECLEYTITT</sequence>
<dbReference type="RefSeq" id="WP_094603390.1">
    <property type="nucleotide sequence ID" value="NZ_CP155573.1"/>
</dbReference>
<evidence type="ECO:0000313" key="1">
    <source>
        <dbReference type="EMBL" id="XFO65317.1"/>
    </source>
</evidence>
<accession>A0ABZ3II13</accession>
<gene>
    <name evidence="1" type="ORF">SPSIL_014260</name>
</gene>
<evidence type="ECO:0000313" key="2">
    <source>
        <dbReference type="Proteomes" id="UP000216752"/>
    </source>
</evidence>
<dbReference type="Proteomes" id="UP000216752">
    <property type="component" value="Chromosome"/>
</dbReference>
<keyword evidence="2" id="KW-1185">Reference proteome</keyword>
<organism evidence="1 2">
    <name type="scientific">Sporomusa silvacetica DSM 10669</name>
    <dbReference type="NCBI Taxonomy" id="1123289"/>
    <lineage>
        <taxon>Bacteria</taxon>
        <taxon>Bacillati</taxon>
        <taxon>Bacillota</taxon>
        <taxon>Negativicutes</taxon>
        <taxon>Selenomonadales</taxon>
        <taxon>Sporomusaceae</taxon>
        <taxon>Sporomusa</taxon>
    </lineage>
</organism>
<dbReference type="EMBL" id="CP155573">
    <property type="protein sequence ID" value="XFO65317.1"/>
    <property type="molecule type" value="Genomic_DNA"/>
</dbReference>
<proteinExistence type="predicted"/>
<protein>
    <submittedName>
        <fullName evidence="1">Uncharacterized protein</fullName>
    </submittedName>
</protein>
<reference evidence="1" key="1">
    <citation type="submission" date="2024-05" db="EMBL/GenBank/DDBJ databases">
        <title>Isolation and characterization of Sporomusa carbonis sp. nov., a carboxydotrophic hydrogenogen in the genus of Sporomusa isolated from a charcoal burning pile.</title>
        <authorList>
            <person name="Boeer T."/>
            <person name="Rosenbaum F."/>
            <person name="Eysell L."/>
            <person name="Mueller V."/>
            <person name="Daniel R."/>
            <person name="Poehlein A."/>
        </authorList>
    </citation>
    <scope>NUCLEOTIDE SEQUENCE [LARGE SCALE GENOMIC DNA]</scope>
    <source>
        <strain evidence="1">DSM 10669</strain>
    </source>
</reference>